<dbReference type="Pfam" id="PF02699">
    <property type="entry name" value="YajC"/>
    <property type="match status" value="1"/>
</dbReference>
<keyword evidence="8" id="KW-0811">Translocation</keyword>
<feature type="compositionally biased region" description="Basic and acidic residues" evidence="10">
    <location>
        <begin position="111"/>
        <end position="122"/>
    </location>
</feature>
<keyword evidence="13" id="KW-1185">Reference proteome</keyword>
<dbReference type="Proteomes" id="UP000242754">
    <property type="component" value="Unassembled WGS sequence"/>
</dbReference>
<dbReference type="PRINTS" id="PR01853">
    <property type="entry name" value="YAJCTRNLCASE"/>
</dbReference>
<dbReference type="GO" id="GO:0005886">
    <property type="term" value="C:plasma membrane"/>
    <property type="evidence" value="ECO:0007669"/>
    <property type="project" value="UniProtKB-SubCell"/>
</dbReference>
<dbReference type="RefSeq" id="WP_177194343.1">
    <property type="nucleotide sequence ID" value="NZ_FJNE01000001.1"/>
</dbReference>
<keyword evidence="3" id="KW-0813">Transport</keyword>
<evidence type="ECO:0000256" key="1">
    <source>
        <dbReference type="ARBA" id="ARBA00004162"/>
    </source>
</evidence>
<accession>A0A143Y9B4</accession>
<evidence type="ECO:0000256" key="6">
    <source>
        <dbReference type="ARBA" id="ARBA00022927"/>
    </source>
</evidence>
<evidence type="ECO:0000256" key="7">
    <source>
        <dbReference type="ARBA" id="ARBA00022989"/>
    </source>
</evidence>
<proteinExistence type="inferred from homology"/>
<dbReference type="PANTHER" id="PTHR33909">
    <property type="entry name" value="SEC TRANSLOCON ACCESSORY COMPLEX SUBUNIT YAJC"/>
    <property type="match status" value="1"/>
</dbReference>
<evidence type="ECO:0000313" key="13">
    <source>
        <dbReference type="Proteomes" id="UP000242754"/>
    </source>
</evidence>
<keyword evidence="5 11" id="KW-0812">Transmembrane</keyword>
<comment type="subcellular location">
    <subcellularLocation>
        <location evidence="1">Cell membrane</location>
        <topology evidence="1">Single-pass membrane protein</topology>
    </subcellularLocation>
</comment>
<evidence type="ECO:0000256" key="5">
    <source>
        <dbReference type="ARBA" id="ARBA00022692"/>
    </source>
</evidence>
<keyword evidence="7 11" id="KW-1133">Transmembrane helix</keyword>
<dbReference type="EMBL" id="FJNE01000001">
    <property type="protein sequence ID" value="CZQ83022.1"/>
    <property type="molecule type" value="Genomic_DNA"/>
</dbReference>
<evidence type="ECO:0000313" key="12">
    <source>
        <dbReference type="EMBL" id="CZQ83022.1"/>
    </source>
</evidence>
<dbReference type="SMART" id="SM01323">
    <property type="entry name" value="YajC"/>
    <property type="match status" value="1"/>
</dbReference>
<evidence type="ECO:0000256" key="9">
    <source>
        <dbReference type="ARBA" id="ARBA00023136"/>
    </source>
</evidence>
<evidence type="ECO:0000256" key="8">
    <source>
        <dbReference type="ARBA" id="ARBA00023010"/>
    </source>
</evidence>
<comment type="similarity">
    <text evidence="2">Belongs to the YajC family.</text>
</comment>
<evidence type="ECO:0000256" key="11">
    <source>
        <dbReference type="SAM" id="Phobius"/>
    </source>
</evidence>
<evidence type="ECO:0000256" key="2">
    <source>
        <dbReference type="ARBA" id="ARBA00006742"/>
    </source>
</evidence>
<protein>
    <submittedName>
        <fullName evidence="12">Preprotein translocase yajc</fullName>
    </submittedName>
</protein>
<feature type="region of interest" description="Disordered" evidence="10">
    <location>
        <begin position="98"/>
        <end position="122"/>
    </location>
</feature>
<evidence type="ECO:0000256" key="3">
    <source>
        <dbReference type="ARBA" id="ARBA00022448"/>
    </source>
</evidence>
<dbReference type="GO" id="GO:0015031">
    <property type="term" value="P:protein transport"/>
    <property type="evidence" value="ECO:0007669"/>
    <property type="project" value="UniProtKB-KW"/>
</dbReference>
<organism evidence="12 13">
    <name type="scientific">Trichococcus palustris</name>
    <dbReference type="NCBI Taxonomy" id="140314"/>
    <lineage>
        <taxon>Bacteria</taxon>
        <taxon>Bacillati</taxon>
        <taxon>Bacillota</taxon>
        <taxon>Bacilli</taxon>
        <taxon>Lactobacillales</taxon>
        <taxon>Carnobacteriaceae</taxon>
        <taxon>Trichococcus</taxon>
    </lineage>
</organism>
<dbReference type="STRING" id="140314.SAMN04488076_10394"/>
<dbReference type="InterPro" id="IPR003849">
    <property type="entry name" value="Preprotein_translocase_YajC"/>
</dbReference>
<dbReference type="NCBIfam" id="TIGR00739">
    <property type="entry name" value="yajC"/>
    <property type="match status" value="1"/>
</dbReference>
<gene>
    <name evidence="12" type="ORF">Tpal_386</name>
</gene>
<keyword evidence="4" id="KW-1003">Cell membrane</keyword>
<keyword evidence="6" id="KW-0653">Protein transport</keyword>
<dbReference type="AlphaFoldDB" id="A0A143Y9B4"/>
<evidence type="ECO:0000256" key="4">
    <source>
        <dbReference type="ARBA" id="ARBA00022475"/>
    </source>
</evidence>
<evidence type="ECO:0000256" key="10">
    <source>
        <dbReference type="SAM" id="MobiDB-lite"/>
    </source>
</evidence>
<reference evidence="12 13" key="1">
    <citation type="submission" date="2016-02" db="EMBL/GenBank/DDBJ databases">
        <authorList>
            <person name="Wen L."/>
            <person name="He K."/>
            <person name="Yang H."/>
        </authorList>
    </citation>
    <scope>NUCLEOTIDE SEQUENCE [LARGE SCALE GENOMIC DNA]</scope>
    <source>
        <strain evidence="12">Trichococcus palustris</strain>
    </source>
</reference>
<sequence length="122" mass="13662">MDTLLMIGFYALLFGVMYFILIRPQKKQAKKTQDMLNEIKPGDKVVTIGGLHGVVEEVNTSDNTVVLDCDGIFLTFEKRAISRVSQVATITTDEAIVEDYSATEEAEEETAQEKPKDQTEEE</sequence>
<keyword evidence="9 11" id="KW-0472">Membrane</keyword>
<feature type="compositionally biased region" description="Acidic residues" evidence="10">
    <location>
        <begin position="98"/>
        <end position="110"/>
    </location>
</feature>
<name>A0A143Y9B4_9LACT</name>
<feature type="transmembrane region" description="Helical" evidence="11">
    <location>
        <begin position="6"/>
        <end position="22"/>
    </location>
</feature>
<dbReference type="PANTHER" id="PTHR33909:SF1">
    <property type="entry name" value="SEC TRANSLOCON ACCESSORY COMPLEX SUBUNIT YAJC"/>
    <property type="match status" value="1"/>
</dbReference>